<dbReference type="SUPFAM" id="SSF160719">
    <property type="entry name" value="gpW/gp25-like"/>
    <property type="match status" value="1"/>
</dbReference>
<feature type="domain" description="IraD/Gp25-like" evidence="1">
    <location>
        <begin position="23"/>
        <end position="93"/>
    </location>
</feature>
<name>A0A6J5RXQ6_9CAUD</name>
<reference evidence="2" key="1">
    <citation type="submission" date="2020-05" db="EMBL/GenBank/DDBJ databases">
        <authorList>
            <person name="Chiriac C."/>
            <person name="Salcher M."/>
            <person name="Ghai R."/>
            <person name="Kavagutti S V."/>
        </authorList>
    </citation>
    <scope>NUCLEOTIDE SEQUENCE</scope>
</reference>
<dbReference type="EMBL" id="LR797331">
    <property type="protein sequence ID" value="CAB4203533.1"/>
    <property type="molecule type" value="Genomic_DNA"/>
</dbReference>
<dbReference type="Gene3D" id="3.10.450.40">
    <property type="match status" value="1"/>
</dbReference>
<protein>
    <submittedName>
        <fullName evidence="2">COG3628 Phage baseplate assembly protein W</fullName>
    </submittedName>
</protein>
<organism evidence="2">
    <name type="scientific">uncultured Caudovirales phage</name>
    <dbReference type="NCBI Taxonomy" id="2100421"/>
    <lineage>
        <taxon>Viruses</taxon>
        <taxon>Duplodnaviria</taxon>
        <taxon>Heunggongvirae</taxon>
        <taxon>Uroviricota</taxon>
        <taxon>Caudoviricetes</taxon>
        <taxon>Peduoviridae</taxon>
        <taxon>Maltschvirus</taxon>
        <taxon>Maltschvirus maltsch</taxon>
    </lineage>
</organism>
<evidence type="ECO:0000313" key="2">
    <source>
        <dbReference type="EMBL" id="CAB4203533.1"/>
    </source>
</evidence>
<sequence>MDNIRGISMFFATPAGIPGPVEGETSLIESFQQILGVTRFERVMRPSSGSGLLSLLFENMSALTRARIVEEAKRALRAGEKRAQIEEVRVASFDDTGIVLDVVYRRLGRRELATLELSVGGGS</sequence>
<gene>
    <name evidence="2" type="ORF">UFOVP1382_147</name>
</gene>
<dbReference type="Pfam" id="PF04965">
    <property type="entry name" value="GPW_gp25"/>
    <property type="match status" value="1"/>
</dbReference>
<proteinExistence type="predicted"/>
<evidence type="ECO:0000259" key="1">
    <source>
        <dbReference type="Pfam" id="PF04965"/>
    </source>
</evidence>
<dbReference type="InterPro" id="IPR007048">
    <property type="entry name" value="IraD/Gp25-like"/>
</dbReference>
<accession>A0A6J5RXQ6</accession>